<protein>
    <submittedName>
        <fullName evidence="2">ROK family protein</fullName>
    </submittedName>
</protein>
<comment type="similarity">
    <text evidence="1">Belongs to the ROK (NagC/XylR) family.</text>
</comment>
<organism evidence="2 3">
    <name type="scientific">Listeria grayi FSL F6-1183</name>
    <dbReference type="NCBI Taxonomy" id="1265827"/>
    <lineage>
        <taxon>Bacteria</taxon>
        <taxon>Bacillati</taxon>
        <taxon>Bacillota</taxon>
        <taxon>Bacilli</taxon>
        <taxon>Bacillales</taxon>
        <taxon>Listeriaceae</taxon>
        <taxon>Listeria</taxon>
    </lineage>
</organism>
<dbReference type="Pfam" id="PF00480">
    <property type="entry name" value="ROK"/>
    <property type="match status" value="1"/>
</dbReference>
<name>A0A829R4P2_LISGR</name>
<dbReference type="AlphaFoldDB" id="A0A829R4P2"/>
<reference evidence="2 3" key="1">
    <citation type="submission" date="2012-12" db="EMBL/GenBank/DDBJ databases">
        <title>Novel taxa of Listeriaceae from agricultural environments in the United States.</title>
        <authorList>
            <person name="den Bakker H.C."/>
            <person name="Allred A."/>
            <person name="Warchocki S."/>
            <person name="Wright E.M."/>
            <person name="Burrell A."/>
            <person name="Nightingale K.K."/>
            <person name="Kephart D."/>
            <person name="Wiedmann M."/>
        </authorList>
    </citation>
    <scope>NUCLEOTIDE SEQUENCE [LARGE SCALE GENOMIC DNA]</scope>
    <source>
        <strain evidence="2 3">FSL F6-1183</strain>
    </source>
</reference>
<dbReference type="EMBL" id="AODG01000023">
    <property type="protein sequence ID" value="EUJ25660.1"/>
    <property type="molecule type" value="Genomic_DNA"/>
</dbReference>
<evidence type="ECO:0000313" key="3">
    <source>
        <dbReference type="Proteomes" id="UP000019251"/>
    </source>
</evidence>
<accession>A0A829R4P2</accession>
<evidence type="ECO:0000313" key="2">
    <source>
        <dbReference type="EMBL" id="EUJ25660.1"/>
    </source>
</evidence>
<proteinExistence type="inferred from homology"/>
<evidence type="ECO:0000256" key="1">
    <source>
        <dbReference type="ARBA" id="ARBA00006479"/>
    </source>
</evidence>
<sequence>MTMNLVRTTDPECVVFGGGVMQSDYFWNLFQSYLQSNTIRFVSKGIVRTTVSSKEVGLIGAAFIGQSALIEKSAIH</sequence>
<dbReference type="InterPro" id="IPR000600">
    <property type="entry name" value="ROK"/>
</dbReference>
<dbReference type="SUPFAM" id="SSF53067">
    <property type="entry name" value="Actin-like ATPase domain"/>
    <property type="match status" value="1"/>
</dbReference>
<dbReference type="InterPro" id="IPR043129">
    <property type="entry name" value="ATPase_NBD"/>
</dbReference>
<gene>
    <name evidence="2" type="ORF">LMUR_14851</name>
</gene>
<dbReference type="Proteomes" id="UP000019251">
    <property type="component" value="Unassembled WGS sequence"/>
</dbReference>
<comment type="caution">
    <text evidence="2">The sequence shown here is derived from an EMBL/GenBank/DDBJ whole genome shotgun (WGS) entry which is preliminary data.</text>
</comment>
<dbReference type="Gene3D" id="3.30.420.40">
    <property type="match status" value="1"/>
</dbReference>